<evidence type="ECO:0000313" key="2">
    <source>
        <dbReference type="Proteomes" id="UP000239549"/>
    </source>
</evidence>
<accession>A0A2L2XNA3</accession>
<protein>
    <submittedName>
        <fullName evidence="1">Uncharacterized protein</fullName>
    </submittedName>
</protein>
<organism evidence="1 2">
    <name type="scientific">Desulfocucumis palustris</name>
    <dbReference type="NCBI Taxonomy" id="1898651"/>
    <lineage>
        <taxon>Bacteria</taxon>
        <taxon>Bacillati</taxon>
        <taxon>Bacillota</taxon>
        <taxon>Clostridia</taxon>
        <taxon>Eubacteriales</taxon>
        <taxon>Desulfocucumaceae</taxon>
        <taxon>Desulfocucumis</taxon>
    </lineage>
</organism>
<evidence type="ECO:0000313" key="1">
    <source>
        <dbReference type="EMBL" id="GBF35441.1"/>
    </source>
</evidence>
<dbReference type="Proteomes" id="UP000239549">
    <property type="component" value="Unassembled WGS sequence"/>
</dbReference>
<gene>
    <name evidence="1" type="ORF">DCCM_4568</name>
</gene>
<comment type="caution">
    <text evidence="1">The sequence shown here is derived from an EMBL/GenBank/DDBJ whole genome shotgun (WGS) entry which is preliminary data.</text>
</comment>
<sequence length="37" mass="4612">MALIFYHTIKFMSLNIIKTWQHNFEIFKRRPLILLSF</sequence>
<dbReference type="EMBL" id="BFAV01000163">
    <property type="protein sequence ID" value="GBF35441.1"/>
    <property type="molecule type" value="Genomic_DNA"/>
</dbReference>
<dbReference type="AlphaFoldDB" id="A0A2L2XNA3"/>
<name>A0A2L2XNA3_9FIRM</name>
<reference evidence="2" key="1">
    <citation type="submission" date="2018-02" db="EMBL/GenBank/DDBJ databases">
        <title>Genome sequence of Desulfocucumis palustris strain NAW-5.</title>
        <authorList>
            <person name="Watanabe M."/>
            <person name="Kojima H."/>
            <person name="Fukui M."/>
        </authorList>
    </citation>
    <scope>NUCLEOTIDE SEQUENCE [LARGE SCALE GENOMIC DNA]</scope>
    <source>
        <strain evidence="2">NAW-5</strain>
    </source>
</reference>
<keyword evidence="2" id="KW-1185">Reference proteome</keyword>
<proteinExistence type="predicted"/>